<dbReference type="PANTHER" id="PTHR43464:SF75">
    <property type="entry name" value="METHYLTRANSFERASE TYPE 11"/>
    <property type="match status" value="1"/>
</dbReference>
<accession>A0ABP4A1M6</accession>
<evidence type="ECO:0000259" key="1">
    <source>
        <dbReference type="Pfam" id="PF13649"/>
    </source>
</evidence>
<keyword evidence="2" id="KW-0808">Transferase</keyword>
<dbReference type="GO" id="GO:0008168">
    <property type="term" value="F:methyltransferase activity"/>
    <property type="evidence" value="ECO:0007669"/>
    <property type="project" value="UniProtKB-KW"/>
</dbReference>
<keyword evidence="3" id="KW-1185">Reference proteome</keyword>
<name>A0ABP4A1M6_9ACTN</name>
<dbReference type="GO" id="GO:0032259">
    <property type="term" value="P:methylation"/>
    <property type="evidence" value="ECO:0007669"/>
    <property type="project" value="UniProtKB-KW"/>
</dbReference>
<dbReference type="InterPro" id="IPR041698">
    <property type="entry name" value="Methyltransf_25"/>
</dbReference>
<dbReference type="Pfam" id="PF13649">
    <property type="entry name" value="Methyltransf_25"/>
    <property type="match status" value="1"/>
</dbReference>
<comment type="caution">
    <text evidence="2">The sequence shown here is derived from an EMBL/GenBank/DDBJ whole genome shotgun (WGS) entry which is preliminary data.</text>
</comment>
<feature type="domain" description="Methyltransferase" evidence="1">
    <location>
        <begin position="53"/>
        <end position="143"/>
    </location>
</feature>
<dbReference type="Gene3D" id="3.40.50.150">
    <property type="entry name" value="Vaccinia Virus protein VP39"/>
    <property type="match status" value="1"/>
</dbReference>
<protein>
    <submittedName>
        <fullName evidence="2">Class I SAM-dependent methyltransferase</fullName>
    </submittedName>
</protein>
<dbReference type="CDD" id="cd02440">
    <property type="entry name" value="AdoMet_MTases"/>
    <property type="match status" value="1"/>
</dbReference>
<dbReference type="Proteomes" id="UP001501578">
    <property type="component" value="Unassembled WGS sequence"/>
</dbReference>
<organism evidence="2 3">
    <name type="scientific">Nonomuraea longicatena</name>
    <dbReference type="NCBI Taxonomy" id="83682"/>
    <lineage>
        <taxon>Bacteria</taxon>
        <taxon>Bacillati</taxon>
        <taxon>Actinomycetota</taxon>
        <taxon>Actinomycetes</taxon>
        <taxon>Streptosporangiales</taxon>
        <taxon>Streptosporangiaceae</taxon>
        <taxon>Nonomuraea</taxon>
    </lineage>
</organism>
<evidence type="ECO:0000313" key="2">
    <source>
        <dbReference type="EMBL" id="GAA0930145.1"/>
    </source>
</evidence>
<sequence length="250" mass="27189">MVSPTGERELSGIYHHADLYAAIYRGRGKDYESDAAAIAKHVLDRNPRAASLLDVACGTGSHLRHFARAFAHVEGIDLAPDMVRLARLELPGIAVHTGDMREFALGRTFDAVTCLFSSVGYLEDAGQLDAALGCLARHLDPGGVLVLEPWYFPENATSGSVVGDLVTVEGRTISRVSHSVRENGAHRMRVHYLVADQESGVRHLSDTHVLSLWERERYESAFERAGCAVEYLPPGEPGTSGPGLFVGVRR</sequence>
<dbReference type="SUPFAM" id="SSF53335">
    <property type="entry name" value="S-adenosyl-L-methionine-dependent methyltransferases"/>
    <property type="match status" value="1"/>
</dbReference>
<dbReference type="Gene3D" id="2.20.130.10">
    <property type="entry name" value="CAC2371-like domains"/>
    <property type="match status" value="1"/>
</dbReference>
<proteinExistence type="predicted"/>
<gene>
    <name evidence="2" type="ORF">GCM10009560_34440</name>
</gene>
<keyword evidence="2" id="KW-0489">Methyltransferase</keyword>
<dbReference type="RefSeq" id="WP_343950880.1">
    <property type="nucleotide sequence ID" value="NZ_BAAAHQ010000015.1"/>
</dbReference>
<dbReference type="EMBL" id="BAAAHQ010000015">
    <property type="protein sequence ID" value="GAA0930145.1"/>
    <property type="molecule type" value="Genomic_DNA"/>
</dbReference>
<evidence type="ECO:0000313" key="3">
    <source>
        <dbReference type="Proteomes" id="UP001501578"/>
    </source>
</evidence>
<dbReference type="PANTHER" id="PTHR43464">
    <property type="entry name" value="METHYLTRANSFERASE"/>
    <property type="match status" value="1"/>
</dbReference>
<reference evidence="3" key="1">
    <citation type="journal article" date="2019" name="Int. J. Syst. Evol. Microbiol.">
        <title>The Global Catalogue of Microorganisms (GCM) 10K type strain sequencing project: providing services to taxonomists for standard genome sequencing and annotation.</title>
        <authorList>
            <consortium name="The Broad Institute Genomics Platform"/>
            <consortium name="The Broad Institute Genome Sequencing Center for Infectious Disease"/>
            <person name="Wu L."/>
            <person name="Ma J."/>
        </authorList>
    </citation>
    <scope>NUCLEOTIDE SEQUENCE [LARGE SCALE GENOMIC DNA]</scope>
    <source>
        <strain evidence="3">JCM 11136</strain>
    </source>
</reference>
<dbReference type="InterPro" id="IPR029063">
    <property type="entry name" value="SAM-dependent_MTases_sf"/>
</dbReference>